<gene>
    <name evidence="1" type="ORF">V5799_031345</name>
</gene>
<dbReference type="PANTHER" id="PTHR44099:SF4">
    <property type="entry name" value="RABCONNECTIN-3B, ISOFORM A"/>
    <property type="match status" value="1"/>
</dbReference>
<accession>A0AAQ4ELK2</accession>
<dbReference type="Gene3D" id="2.130.10.10">
    <property type="entry name" value="YVTN repeat-like/Quinoprotein amine dehydrogenase"/>
    <property type="match status" value="1"/>
</dbReference>
<dbReference type="PANTHER" id="PTHR44099">
    <property type="entry name" value="RABCONNECTIN-3B, ISOFORM A"/>
    <property type="match status" value="1"/>
</dbReference>
<dbReference type="InterPro" id="IPR015943">
    <property type="entry name" value="WD40/YVTN_repeat-like_dom_sf"/>
</dbReference>
<organism evidence="1 2">
    <name type="scientific">Amblyomma americanum</name>
    <name type="common">Lone star tick</name>
    <dbReference type="NCBI Taxonomy" id="6943"/>
    <lineage>
        <taxon>Eukaryota</taxon>
        <taxon>Metazoa</taxon>
        <taxon>Ecdysozoa</taxon>
        <taxon>Arthropoda</taxon>
        <taxon>Chelicerata</taxon>
        <taxon>Arachnida</taxon>
        <taxon>Acari</taxon>
        <taxon>Parasitiformes</taxon>
        <taxon>Ixodida</taxon>
        <taxon>Ixodoidea</taxon>
        <taxon>Ixodidae</taxon>
        <taxon>Amblyomminae</taxon>
        <taxon>Amblyomma</taxon>
    </lineage>
</organism>
<dbReference type="InterPro" id="IPR049916">
    <property type="entry name" value="WDR72-like"/>
</dbReference>
<keyword evidence="2" id="KW-1185">Reference proteome</keyword>
<dbReference type="EMBL" id="JARKHS020014275">
    <property type="protein sequence ID" value="KAK8775313.1"/>
    <property type="molecule type" value="Genomic_DNA"/>
</dbReference>
<proteinExistence type="predicted"/>
<dbReference type="Proteomes" id="UP001321473">
    <property type="component" value="Unassembled WGS sequence"/>
</dbReference>
<evidence type="ECO:0000313" key="2">
    <source>
        <dbReference type="Proteomes" id="UP001321473"/>
    </source>
</evidence>
<dbReference type="AlphaFoldDB" id="A0AAQ4ELK2"/>
<dbReference type="GO" id="GO:0005737">
    <property type="term" value="C:cytoplasm"/>
    <property type="evidence" value="ECO:0007669"/>
    <property type="project" value="TreeGrafter"/>
</dbReference>
<sequence length="140" mass="15309">MLNVPIALLTRFNNVSYCGATRRIAVGAKSGNLTLYELRASKAQLITAHSTAVVACTFSPDGKYLATYSSGENKLCFWQTAAGLFGLGNAQTRCVRTYSTPPLPDSVRANPLKMVRLVWVTSRIVIIMLSDGTEHRFHLS</sequence>
<protein>
    <submittedName>
        <fullName evidence="1">Uncharacterized protein</fullName>
    </submittedName>
</protein>
<reference evidence="1 2" key="1">
    <citation type="journal article" date="2023" name="Arcadia Sci">
        <title>De novo assembly of a long-read Amblyomma americanum tick genome.</title>
        <authorList>
            <person name="Chou S."/>
            <person name="Poskanzer K.E."/>
            <person name="Rollins M."/>
            <person name="Thuy-Boun P.S."/>
        </authorList>
    </citation>
    <scope>NUCLEOTIDE SEQUENCE [LARGE SCALE GENOMIC DNA]</scope>
    <source>
        <strain evidence="1">F_SG_1</strain>
        <tissue evidence="1">Salivary glands</tissue>
    </source>
</reference>
<name>A0AAQ4ELK2_AMBAM</name>
<comment type="caution">
    <text evidence="1">The sequence shown here is derived from an EMBL/GenBank/DDBJ whole genome shotgun (WGS) entry which is preliminary data.</text>
</comment>
<dbReference type="SUPFAM" id="SSF82171">
    <property type="entry name" value="DPP6 N-terminal domain-like"/>
    <property type="match status" value="1"/>
</dbReference>
<evidence type="ECO:0000313" key="1">
    <source>
        <dbReference type="EMBL" id="KAK8775313.1"/>
    </source>
</evidence>